<evidence type="ECO:0000313" key="1">
    <source>
        <dbReference type="EMBL" id="KAL0564865.1"/>
    </source>
</evidence>
<name>A0ABR3EPQ4_9AGAR</name>
<reference evidence="1 2" key="1">
    <citation type="submission" date="2024-02" db="EMBL/GenBank/DDBJ databases">
        <title>A draft genome for the cacao thread blight pathogen Marasmius crinis-equi.</title>
        <authorList>
            <person name="Cohen S.P."/>
            <person name="Baruah I.K."/>
            <person name="Amoako-Attah I."/>
            <person name="Bukari Y."/>
            <person name="Meinhardt L.W."/>
            <person name="Bailey B.A."/>
        </authorList>
    </citation>
    <scope>NUCLEOTIDE SEQUENCE [LARGE SCALE GENOMIC DNA]</scope>
    <source>
        <strain evidence="1 2">GH-76</strain>
    </source>
</reference>
<protein>
    <submittedName>
        <fullName evidence="1">Uncharacterized protein</fullName>
    </submittedName>
</protein>
<dbReference type="EMBL" id="JBAHYK010002541">
    <property type="protein sequence ID" value="KAL0564865.1"/>
    <property type="molecule type" value="Genomic_DNA"/>
</dbReference>
<accession>A0ABR3EPQ4</accession>
<keyword evidence="2" id="KW-1185">Reference proteome</keyword>
<evidence type="ECO:0000313" key="2">
    <source>
        <dbReference type="Proteomes" id="UP001465976"/>
    </source>
</evidence>
<comment type="caution">
    <text evidence="1">The sequence shown here is derived from an EMBL/GenBank/DDBJ whole genome shotgun (WGS) entry which is preliminary data.</text>
</comment>
<proteinExistence type="predicted"/>
<gene>
    <name evidence="1" type="ORF">V5O48_017173</name>
</gene>
<dbReference type="Proteomes" id="UP001465976">
    <property type="component" value="Unassembled WGS sequence"/>
</dbReference>
<organism evidence="1 2">
    <name type="scientific">Marasmius crinis-equi</name>
    <dbReference type="NCBI Taxonomy" id="585013"/>
    <lineage>
        <taxon>Eukaryota</taxon>
        <taxon>Fungi</taxon>
        <taxon>Dikarya</taxon>
        <taxon>Basidiomycota</taxon>
        <taxon>Agaricomycotina</taxon>
        <taxon>Agaricomycetes</taxon>
        <taxon>Agaricomycetidae</taxon>
        <taxon>Agaricales</taxon>
        <taxon>Marasmiineae</taxon>
        <taxon>Marasmiaceae</taxon>
        <taxon>Marasmius</taxon>
    </lineage>
</organism>
<sequence length="112" mass="12332">MSSVPPTPSNTPKDGEIVSNDASHLMFQKALTPALPIKKPSPGHYEAIIWDLQATNGQLEGVPKLAKHQGVIARSREMVAETQRSLEEKERALVIYWECLGSSNSACRILQH</sequence>